<dbReference type="Gene3D" id="3.60.10.10">
    <property type="entry name" value="Endonuclease/exonuclease/phosphatase"/>
    <property type="match status" value="1"/>
</dbReference>
<name>A0AAD3E3S3_9CHLO</name>
<evidence type="ECO:0008006" key="3">
    <source>
        <dbReference type="Google" id="ProtNLM"/>
    </source>
</evidence>
<keyword evidence="2" id="KW-1185">Reference proteome</keyword>
<gene>
    <name evidence="1" type="ORF">Agub_g14519</name>
</gene>
<dbReference type="Proteomes" id="UP001054857">
    <property type="component" value="Unassembled WGS sequence"/>
</dbReference>
<organism evidence="1 2">
    <name type="scientific">Astrephomene gubernaculifera</name>
    <dbReference type="NCBI Taxonomy" id="47775"/>
    <lineage>
        <taxon>Eukaryota</taxon>
        <taxon>Viridiplantae</taxon>
        <taxon>Chlorophyta</taxon>
        <taxon>core chlorophytes</taxon>
        <taxon>Chlorophyceae</taxon>
        <taxon>CS clade</taxon>
        <taxon>Chlamydomonadales</taxon>
        <taxon>Astrephomenaceae</taxon>
        <taxon>Astrephomene</taxon>
    </lineage>
</organism>
<comment type="caution">
    <text evidence="1">The sequence shown here is derived from an EMBL/GenBank/DDBJ whole genome shotgun (WGS) entry which is preliminary data.</text>
</comment>
<dbReference type="EMBL" id="BMAR01000056">
    <property type="protein sequence ID" value="GFR51987.1"/>
    <property type="molecule type" value="Genomic_DNA"/>
</dbReference>
<accession>A0AAD3E3S3</accession>
<proteinExistence type="predicted"/>
<evidence type="ECO:0000313" key="2">
    <source>
        <dbReference type="Proteomes" id="UP001054857"/>
    </source>
</evidence>
<dbReference type="SUPFAM" id="SSF56219">
    <property type="entry name" value="DNase I-like"/>
    <property type="match status" value="1"/>
</dbReference>
<dbReference type="InterPro" id="IPR036691">
    <property type="entry name" value="Endo/exonu/phosph_ase_sf"/>
</dbReference>
<sequence>MQHPKVLPSTMHDHAGRRRTDTVDRVFGRLRALLRRYVRPCDEILILGDLNARVASLSDIPDLQADAELEAAAGVSIGGDGLIQGMPSRRSKDLSSNPFGQGLVELCREAELIIMNGRVPGDMEGEFTFYHAPGLACSMIDLFVCTPALFSRASHLQVLGIPIAMEGPKVGSRLSDHCPVSLTLDVGLGGTRRGGNAGSSRLGKREWE</sequence>
<evidence type="ECO:0000313" key="1">
    <source>
        <dbReference type="EMBL" id="GFR51987.1"/>
    </source>
</evidence>
<reference evidence="1 2" key="1">
    <citation type="journal article" date="2021" name="Sci. Rep.">
        <title>Genome sequencing of the multicellular alga Astrephomene provides insights into convergent evolution of germ-soma differentiation.</title>
        <authorList>
            <person name="Yamashita S."/>
            <person name="Yamamoto K."/>
            <person name="Matsuzaki R."/>
            <person name="Suzuki S."/>
            <person name="Yamaguchi H."/>
            <person name="Hirooka S."/>
            <person name="Minakuchi Y."/>
            <person name="Miyagishima S."/>
            <person name="Kawachi M."/>
            <person name="Toyoda A."/>
            <person name="Nozaki H."/>
        </authorList>
    </citation>
    <scope>NUCLEOTIDE SEQUENCE [LARGE SCALE GENOMIC DNA]</scope>
    <source>
        <strain evidence="1 2">NIES-4017</strain>
    </source>
</reference>
<dbReference type="AlphaFoldDB" id="A0AAD3E3S3"/>
<protein>
    <recommendedName>
        <fullName evidence="3">Endonuclease/exonuclease/phosphatase domain-containing protein</fullName>
    </recommendedName>
</protein>
<feature type="non-terminal residue" evidence="1">
    <location>
        <position position="208"/>
    </location>
</feature>